<feature type="chain" id="PRO_5004671475" evidence="1">
    <location>
        <begin position="19"/>
        <end position="281"/>
    </location>
</feature>
<keyword evidence="1" id="KW-0732">Signal</keyword>
<sequence>MALCLVDCLRALRPLCLALTPTQPKVLGAYLSLVDILIEDDVALVLQRMSPEDTHVLMTLVERGALSGQTRLASCALESIYVLAMHAADLQLQGGLYNPSLDAGKGVEALFVATPQGDSVQQVYVHLAQLATALLQKLPNEQMTPAEQDVIGACLFAALFCIGVRAFALRHLLRCFAANFAAQGAGSWSGGCSTHSLEQRIEELETAVLVAVREALPADAAATGAAAPAAPAAGAAAATNQGAPPRFRQQHFHKREDAFKLELANFVAEFATFAPSRGPST</sequence>
<feature type="signal peptide" evidence="1">
    <location>
        <begin position="1"/>
        <end position="18"/>
    </location>
</feature>
<reference evidence="2" key="2">
    <citation type="submission" date="2013-10" db="EMBL/GenBank/DDBJ databases">
        <authorList>
            <person name="Aslett M."/>
        </authorList>
    </citation>
    <scope>NUCLEOTIDE SEQUENCE</scope>
    <source>
        <strain evidence="2">Houghton</strain>
    </source>
</reference>
<accession>U6GQ37</accession>
<dbReference type="Proteomes" id="UP000018050">
    <property type="component" value="Unassembled WGS sequence"/>
</dbReference>
<evidence type="ECO:0000256" key="1">
    <source>
        <dbReference type="SAM" id="SignalP"/>
    </source>
</evidence>
<reference evidence="2" key="1">
    <citation type="submission" date="2013-10" db="EMBL/GenBank/DDBJ databases">
        <title>Genomic analysis of the causative agents of coccidiosis in chickens.</title>
        <authorList>
            <person name="Reid A.J."/>
            <person name="Blake D."/>
            <person name="Billington K."/>
            <person name="Browne H."/>
            <person name="Dunn M."/>
            <person name="Hung S."/>
            <person name="Kawahara F."/>
            <person name="Miranda-Saavedra D."/>
            <person name="Mourier T."/>
            <person name="Nagra H."/>
            <person name="Otto T.D."/>
            <person name="Rawlings N."/>
            <person name="Sanchez A."/>
            <person name="Sanders M."/>
            <person name="Subramaniam C."/>
            <person name="Tay Y."/>
            <person name="Dear P."/>
            <person name="Doerig C."/>
            <person name="Gruber A."/>
            <person name="Parkinson J."/>
            <person name="Shirley M."/>
            <person name="Wan K.L."/>
            <person name="Berriman M."/>
            <person name="Tomley F."/>
            <person name="Pain A."/>
        </authorList>
    </citation>
    <scope>NUCLEOTIDE SEQUENCE</scope>
    <source>
        <strain evidence="2">Houghton</strain>
    </source>
</reference>
<organism evidence="2 3">
    <name type="scientific">Eimeria acervulina</name>
    <name type="common">Coccidian parasite</name>
    <dbReference type="NCBI Taxonomy" id="5801"/>
    <lineage>
        <taxon>Eukaryota</taxon>
        <taxon>Sar</taxon>
        <taxon>Alveolata</taxon>
        <taxon>Apicomplexa</taxon>
        <taxon>Conoidasida</taxon>
        <taxon>Coccidia</taxon>
        <taxon>Eucoccidiorida</taxon>
        <taxon>Eimeriorina</taxon>
        <taxon>Eimeriidae</taxon>
        <taxon>Eimeria</taxon>
    </lineage>
</organism>
<evidence type="ECO:0000313" key="3">
    <source>
        <dbReference type="Proteomes" id="UP000018050"/>
    </source>
</evidence>
<dbReference type="AlphaFoldDB" id="U6GQ37"/>
<feature type="non-terminal residue" evidence="2">
    <location>
        <position position="1"/>
    </location>
</feature>
<keyword evidence="3" id="KW-1185">Reference proteome</keyword>
<dbReference type="RefSeq" id="XP_013249360.1">
    <property type="nucleotide sequence ID" value="XM_013393906.1"/>
</dbReference>
<proteinExistence type="predicted"/>
<name>U6GQ37_EIMAC</name>
<dbReference type="EMBL" id="HG671300">
    <property type="protein sequence ID" value="CDI80714.1"/>
    <property type="molecule type" value="Genomic_DNA"/>
</dbReference>
<gene>
    <name evidence="2" type="ORF">EAH_00054950</name>
</gene>
<evidence type="ECO:0000313" key="2">
    <source>
        <dbReference type="EMBL" id="CDI80714.1"/>
    </source>
</evidence>
<dbReference type="VEuPathDB" id="ToxoDB:EAH_00054950"/>
<protein>
    <submittedName>
        <fullName evidence="2">Uncharacterized protein</fullName>
    </submittedName>
</protein>
<dbReference type="GeneID" id="25273565"/>
<dbReference type="OrthoDB" id="348310at2759"/>